<dbReference type="EMBL" id="MLYV02000503">
    <property type="protein sequence ID" value="PSR88736.1"/>
    <property type="molecule type" value="Genomic_DNA"/>
</dbReference>
<feature type="compositionally biased region" description="Polar residues" evidence="1">
    <location>
        <begin position="75"/>
        <end position="96"/>
    </location>
</feature>
<sequence length="201" mass="21935">MEPISKELPPLPPNPATADTPPQQHGLIKRLTTKFRSSTATGGPPAPGSPPESHPELVSGKPKRKPTLRMPSLSGPITNKGNQKSNLENSFTSPEQRQAALRARGLLPSQAQPLRDAHGYKLPLSEQEEQLDRQQAVQVPRTGEEPESEAGKIAEAWMKRNNISSQECSPSNPSKSNDTRPSHAKGGFNVRFFIHGMLNFI</sequence>
<evidence type="ECO:0000313" key="2">
    <source>
        <dbReference type="EMBL" id="PSR88736.1"/>
    </source>
</evidence>
<dbReference type="OrthoDB" id="3168445at2759"/>
<comment type="caution">
    <text evidence="2">The sequence shown here is derived from an EMBL/GenBank/DDBJ whole genome shotgun (WGS) entry which is preliminary data.</text>
</comment>
<gene>
    <name evidence="2" type="ORF">PHLCEN_2v5087</name>
</gene>
<name>A0A2R6PBX9_9APHY</name>
<dbReference type="AlphaFoldDB" id="A0A2R6PBX9"/>
<accession>A0A2R6PBX9</accession>
<feature type="compositionally biased region" description="Polar residues" evidence="1">
    <location>
        <begin position="161"/>
        <end position="176"/>
    </location>
</feature>
<feature type="region of interest" description="Disordered" evidence="1">
    <location>
        <begin position="1"/>
        <end position="186"/>
    </location>
</feature>
<keyword evidence="3" id="KW-1185">Reference proteome</keyword>
<evidence type="ECO:0000256" key="1">
    <source>
        <dbReference type="SAM" id="MobiDB-lite"/>
    </source>
</evidence>
<dbReference type="Proteomes" id="UP000186601">
    <property type="component" value="Unassembled WGS sequence"/>
</dbReference>
<evidence type="ECO:0000313" key="3">
    <source>
        <dbReference type="Proteomes" id="UP000186601"/>
    </source>
</evidence>
<protein>
    <submittedName>
        <fullName evidence="2">Uncharacterized protein</fullName>
    </submittedName>
</protein>
<reference evidence="2 3" key="1">
    <citation type="submission" date="2018-02" db="EMBL/GenBank/DDBJ databases">
        <title>Genome sequence of the basidiomycete white-rot fungus Phlebia centrifuga.</title>
        <authorList>
            <person name="Granchi Z."/>
            <person name="Peng M."/>
            <person name="de Vries R.P."/>
            <person name="Hilden K."/>
            <person name="Makela M.R."/>
            <person name="Grigoriev I."/>
            <person name="Riley R."/>
        </authorList>
    </citation>
    <scope>NUCLEOTIDE SEQUENCE [LARGE SCALE GENOMIC DNA]</scope>
    <source>
        <strain evidence="2 3">FBCC195</strain>
    </source>
</reference>
<proteinExistence type="predicted"/>
<organism evidence="2 3">
    <name type="scientific">Hermanssonia centrifuga</name>
    <dbReference type="NCBI Taxonomy" id="98765"/>
    <lineage>
        <taxon>Eukaryota</taxon>
        <taxon>Fungi</taxon>
        <taxon>Dikarya</taxon>
        <taxon>Basidiomycota</taxon>
        <taxon>Agaricomycotina</taxon>
        <taxon>Agaricomycetes</taxon>
        <taxon>Polyporales</taxon>
        <taxon>Meruliaceae</taxon>
        <taxon>Hermanssonia</taxon>
    </lineage>
</organism>